<keyword evidence="2" id="KW-1185">Reference proteome</keyword>
<gene>
    <name evidence="1" type="ORF">ARMGADRAFT_1031221</name>
</gene>
<evidence type="ECO:0000313" key="2">
    <source>
        <dbReference type="Proteomes" id="UP000217790"/>
    </source>
</evidence>
<dbReference type="EMBL" id="KZ293659">
    <property type="protein sequence ID" value="PBK92355.1"/>
    <property type="molecule type" value="Genomic_DNA"/>
</dbReference>
<name>A0A2H3DAU0_ARMGA</name>
<reference evidence="2" key="1">
    <citation type="journal article" date="2017" name="Nat. Ecol. Evol.">
        <title>Genome expansion and lineage-specific genetic innovations in the forest pathogenic fungi Armillaria.</title>
        <authorList>
            <person name="Sipos G."/>
            <person name="Prasanna A.N."/>
            <person name="Walter M.C."/>
            <person name="O'Connor E."/>
            <person name="Balint B."/>
            <person name="Krizsan K."/>
            <person name="Kiss B."/>
            <person name="Hess J."/>
            <person name="Varga T."/>
            <person name="Slot J."/>
            <person name="Riley R."/>
            <person name="Boka B."/>
            <person name="Rigling D."/>
            <person name="Barry K."/>
            <person name="Lee J."/>
            <person name="Mihaltcheva S."/>
            <person name="LaButti K."/>
            <person name="Lipzen A."/>
            <person name="Waldron R."/>
            <person name="Moloney N.M."/>
            <person name="Sperisen C."/>
            <person name="Kredics L."/>
            <person name="Vagvoelgyi C."/>
            <person name="Patrignani A."/>
            <person name="Fitzpatrick D."/>
            <person name="Nagy I."/>
            <person name="Doyle S."/>
            <person name="Anderson J.B."/>
            <person name="Grigoriev I.V."/>
            <person name="Gueldener U."/>
            <person name="Muensterkoetter M."/>
            <person name="Nagy L.G."/>
        </authorList>
    </citation>
    <scope>NUCLEOTIDE SEQUENCE [LARGE SCALE GENOMIC DNA]</scope>
    <source>
        <strain evidence="2">Ar21-2</strain>
    </source>
</reference>
<dbReference type="AlphaFoldDB" id="A0A2H3DAU0"/>
<accession>A0A2H3DAU0</accession>
<dbReference type="InParanoid" id="A0A2H3DAU0"/>
<proteinExistence type="predicted"/>
<dbReference type="Proteomes" id="UP000217790">
    <property type="component" value="Unassembled WGS sequence"/>
</dbReference>
<sequence>MKQKPTEIKPKEQNCIMKQAQQNKLYQVQRVSAINTNMQMKWCKVWMSVVISTYEDTQHYAFEDLAWVTIPIQLWNLLNPNHKSHVLNVMQILSPYVSWVKPVPPTAVSYSIKIIPACYQHLNQQISQSIKVEHWTDIIKIDGELHQAFYNSIVVISIDVYGMLFELEEELVQNPHYKCPIKMLHDH</sequence>
<protein>
    <submittedName>
        <fullName evidence="1">Uncharacterized protein</fullName>
    </submittedName>
</protein>
<evidence type="ECO:0000313" key="1">
    <source>
        <dbReference type="EMBL" id="PBK92355.1"/>
    </source>
</evidence>
<organism evidence="1 2">
    <name type="scientific">Armillaria gallica</name>
    <name type="common">Bulbous honey fungus</name>
    <name type="synonym">Armillaria bulbosa</name>
    <dbReference type="NCBI Taxonomy" id="47427"/>
    <lineage>
        <taxon>Eukaryota</taxon>
        <taxon>Fungi</taxon>
        <taxon>Dikarya</taxon>
        <taxon>Basidiomycota</taxon>
        <taxon>Agaricomycotina</taxon>
        <taxon>Agaricomycetes</taxon>
        <taxon>Agaricomycetidae</taxon>
        <taxon>Agaricales</taxon>
        <taxon>Marasmiineae</taxon>
        <taxon>Physalacriaceae</taxon>
        <taxon>Armillaria</taxon>
    </lineage>
</organism>